<evidence type="ECO:0000313" key="2">
    <source>
        <dbReference type="Proteomes" id="UP000265520"/>
    </source>
</evidence>
<organism evidence="1 2">
    <name type="scientific">Trifolium medium</name>
    <dbReference type="NCBI Taxonomy" id="97028"/>
    <lineage>
        <taxon>Eukaryota</taxon>
        <taxon>Viridiplantae</taxon>
        <taxon>Streptophyta</taxon>
        <taxon>Embryophyta</taxon>
        <taxon>Tracheophyta</taxon>
        <taxon>Spermatophyta</taxon>
        <taxon>Magnoliopsida</taxon>
        <taxon>eudicotyledons</taxon>
        <taxon>Gunneridae</taxon>
        <taxon>Pentapetalae</taxon>
        <taxon>rosids</taxon>
        <taxon>fabids</taxon>
        <taxon>Fabales</taxon>
        <taxon>Fabaceae</taxon>
        <taxon>Papilionoideae</taxon>
        <taxon>50 kb inversion clade</taxon>
        <taxon>NPAAA clade</taxon>
        <taxon>Hologalegina</taxon>
        <taxon>IRL clade</taxon>
        <taxon>Trifolieae</taxon>
        <taxon>Trifolium</taxon>
    </lineage>
</organism>
<dbReference type="EMBL" id="LXQA010749744">
    <property type="protein sequence ID" value="MCI69122.1"/>
    <property type="molecule type" value="Genomic_DNA"/>
</dbReference>
<proteinExistence type="predicted"/>
<feature type="non-terminal residue" evidence="1">
    <location>
        <position position="1"/>
    </location>
</feature>
<reference evidence="1 2" key="1">
    <citation type="journal article" date="2018" name="Front. Plant Sci.">
        <title>Red Clover (Trifolium pratense) and Zigzag Clover (T. medium) - A Picture of Genomic Similarities and Differences.</title>
        <authorList>
            <person name="Dluhosova J."/>
            <person name="Istvanek J."/>
            <person name="Nedelnik J."/>
            <person name="Repkova J."/>
        </authorList>
    </citation>
    <scope>NUCLEOTIDE SEQUENCE [LARGE SCALE GENOMIC DNA]</scope>
    <source>
        <strain evidence="2">cv. 10/8</strain>
        <tissue evidence="1">Leaf</tissue>
    </source>
</reference>
<comment type="caution">
    <text evidence="1">The sequence shown here is derived from an EMBL/GenBank/DDBJ whole genome shotgun (WGS) entry which is preliminary data.</text>
</comment>
<keyword evidence="2" id="KW-1185">Reference proteome</keyword>
<sequence>SKASNSSGGRKGTIQGLKRGYGVACGLS</sequence>
<dbReference type="Proteomes" id="UP000265520">
    <property type="component" value="Unassembled WGS sequence"/>
</dbReference>
<evidence type="ECO:0000313" key="1">
    <source>
        <dbReference type="EMBL" id="MCI69122.1"/>
    </source>
</evidence>
<name>A0A392U6X4_9FABA</name>
<accession>A0A392U6X4</accession>
<dbReference type="AlphaFoldDB" id="A0A392U6X4"/>
<protein>
    <submittedName>
        <fullName evidence="1">Uncharacterized protein</fullName>
    </submittedName>
</protein>